<comment type="caution">
    <text evidence="1">The sequence shown here is derived from an EMBL/GenBank/DDBJ whole genome shotgun (WGS) entry which is preliminary data.</text>
</comment>
<organism evidence="1 2">
    <name type="scientific">Microthlaspi erraticum</name>
    <dbReference type="NCBI Taxonomy" id="1685480"/>
    <lineage>
        <taxon>Eukaryota</taxon>
        <taxon>Viridiplantae</taxon>
        <taxon>Streptophyta</taxon>
        <taxon>Embryophyta</taxon>
        <taxon>Tracheophyta</taxon>
        <taxon>Spermatophyta</taxon>
        <taxon>Magnoliopsida</taxon>
        <taxon>eudicotyledons</taxon>
        <taxon>Gunneridae</taxon>
        <taxon>Pentapetalae</taxon>
        <taxon>rosids</taxon>
        <taxon>malvids</taxon>
        <taxon>Brassicales</taxon>
        <taxon>Brassicaceae</taxon>
        <taxon>Coluteocarpeae</taxon>
        <taxon>Microthlaspi</taxon>
    </lineage>
</organism>
<name>A0A6D2L1L8_9BRAS</name>
<protein>
    <recommendedName>
        <fullName evidence="3">FBD domain-containing protein</fullName>
    </recommendedName>
</protein>
<dbReference type="SUPFAM" id="SSF52047">
    <property type="entry name" value="RNI-like"/>
    <property type="match status" value="1"/>
</dbReference>
<dbReference type="Pfam" id="PF07723">
    <property type="entry name" value="LRR_2"/>
    <property type="match status" value="1"/>
</dbReference>
<dbReference type="Proteomes" id="UP000467841">
    <property type="component" value="Unassembled WGS sequence"/>
</dbReference>
<gene>
    <name evidence="1" type="ORF">MERR_LOCUS45576</name>
</gene>
<keyword evidence="2" id="KW-1185">Reference proteome</keyword>
<evidence type="ECO:0008006" key="3">
    <source>
        <dbReference type="Google" id="ProtNLM"/>
    </source>
</evidence>
<dbReference type="AlphaFoldDB" id="A0A6D2L1L8"/>
<proteinExistence type="predicted"/>
<accession>A0A6D2L1L8</accession>
<dbReference type="InterPro" id="IPR013101">
    <property type="entry name" value="LRR_PRU1-like"/>
</dbReference>
<reference evidence="1" key="1">
    <citation type="submission" date="2020-01" db="EMBL/GenBank/DDBJ databases">
        <authorList>
            <person name="Mishra B."/>
        </authorList>
    </citation>
    <scope>NUCLEOTIDE SEQUENCE [LARGE SCALE GENOMIC DNA]</scope>
</reference>
<dbReference type="EMBL" id="CACVBM020001718">
    <property type="protein sequence ID" value="CAA7058340.1"/>
    <property type="molecule type" value="Genomic_DNA"/>
</dbReference>
<sequence>MLHHLYTCETLRKLILSEKILVDVPCPVNLPSLHQLQLLDVVYKDEDSHVTLLSGCPVLKLLKVSRQDDVDDNVRKFTVKVPSLLD</sequence>
<dbReference type="OrthoDB" id="612216at2759"/>
<evidence type="ECO:0000313" key="2">
    <source>
        <dbReference type="Proteomes" id="UP000467841"/>
    </source>
</evidence>
<evidence type="ECO:0000313" key="1">
    <source>
        <dbReference type="EMBL" id="CAA7058340.1"/>
    </source>
</evidence>